<dbReference type="RefSeq" id="WP_345680677.1">
    <property type="nucleotide sequence ID" value="NZ_BAABHS010000051.1"/>
</dbReference>
<protein>
    <submittedName>
        <fullName evidence="1">Uncharacterized protein</fullName>
    </submittedName>
</protein>
<proteinExistence type="predicted"/>
<gene>
    <name evidence="1" type="ORF">GCM10023205_78660</name>
</gene>
<name>A0ABP9IBV0_9ACTN</name>
<reference evidence="2" key="1">
    <citation type="journal article" date="2019" name="Int. J. Syst. Evol. Microbiol.">
        <title>The Global Catalogue of Microorganisms (GCM) 10K type strain sequencing project: providing services to taxonomists for standard genome sequencing and annotation.</title>
        <authorList>
            <consortium name="The Broad Institute Genomics Platform"/>
            <consortium name="The Broad Institute Genome Sequencing Center for Infectious Disease"/>
            <person name="Wu L."/>
            <person name="Ma J."/>
        </authorList>
    </citation>
    <scope>NUCLEOTIDE SEQUENCE [LARGE SCALE GENOMIC DNA]</scope>
    <source>
        <strain evidence="2">JCM 17986</strain>
    </source>
</reference>
<dbReference type="EMBL" id="BAABHS010000051">
    <property type="protein sequence ID" value="GAA4994190.1"/>
    <property type="molecule type" value="Genomic_DNA"/>
</dbReference>
<dbReference type="Proteomes" id="UP001500466">
    <property type="component" value="Unassembled WGS sequence"/>
</dbReference>
<keyword evidence="2" id="KW-1185">Reference proteome</keyword>
<sequence length="389" mass="41591">MHHISFCAFLDHGCPGEADDGPWWDDASIAAAARAYLLSRWIAEDAPRGSAVPGLYAVGRRHDRSSRARGDWVNLATVYETGLFPHIDPPSDSARQALGCQPLDKDALGKTVTEAVLRPWRDHGAEPSLRVTALLDEFLSLLTEYRSEFHAVEAVGFDDGRPVPGDLHVLSAGAYDVIRLSVLPYAPAPVRRGGLLPHPGCSFGGHGCSDGHLLADDDADRVHAALRAMSAGMLLSEGLPVSNNTHISFAVRLASHNLTAVDAQTVTSWIADSGWGDELAAWGSEFNIVFEPKSWRAEVAALAAECRETYLSFAEIADEAVAGELVDELLRDMLDDPVSRVTGGTADGDAGVCVVAALGEDGWFGLDEPVFVVFVGPKEAMMLRIDGVA</sequence>
<comment type="caution">
    <text evidence="1">The sequence shown here is derived from an EMBL/GenBank/DDBJ whole genome shotgun (WGS) entry which is preliminary data.</text>
</comment>
<accession>A0ABP9IBV0</accession>
<evidence type="ECO:0000313" key="2">
    <source>
        <dbReference type="Proteomes" id="UP001500466"/>
    </source>
</evidence>
<organism evidence="1 2">
    <name type="scientific">Yinghuangia aomiensis</name>
    <dbReference type="NCBI Taxonomy" id="676205"/>
    <lineage>
        <taxon>Bacteria</taxon>
        <taxon>Bacillati</taxon>
        <taxon>Actinomycetota</taxon>
        <taxon>Actinomycetes</taxon>
        <taxon>Kitasatosporales</taxon>
        <taxon>Streptomycetaceae</taxon>
        <taxon>Yinghuangia</taxon>
    </lineage>
</organism>
<evidence type="ECO:0000313" key="1">
    <source>
        <dbReference type="EMBL" id="GAA4994190.1"/>
    </source>
</evidence>